<evidence type="ECO:0000256" key="9">
    <source>
        <dbReference type="SAM" id="Coils"/>
    </source>
</evidence>
<sequence>MGRRKGPLSFAYKMVLPRKSTEMQPIVQTPNHDSTSGGGGGGSCHGNGNPDAGNAGTPGVALVPKGGKKKAGGPRLWMRCDRTGRTELLECDKNAIIRRAGIPARDLRILGPVFSHSSNILARDKAMVINLEFVKAIITAEEVLLLDPLCHEVLPFVDQLRQQITLRSPLKTHDSDTQGKDVDSPTGGQWLSACGAAENDQSELPFEFQVLEIALEVVCSYLESNVADLEKDAYPCLDELAKNVSTKNLERVRGLKTNLTRLLARVQKVRDEIEHLLDDDEDMAHLYLTRKQMQNQQFEALMAAGALDNIVAAAPNLGRFNSCHGTTSFISVHSDGNDVEDLEMLLEAYFMQLDGTRNKILSVREYIDDTEDYVNIQLDNQRNELIQLQLTLTIASFAIALDTLIVGIFAMNIPCQLYNMNNIFGSFVGGTSSGCVIIFLLILIYARWKKLLGS</sequence>
<proteinExistence type="inferred from homology"/>
<keyword evidence="3 8" id="KW-0813">Transport</keyword>
<keyword evidence="7 8" id="KW-0472">Membrane</keyword>
<comment type="function">
    <text evidence="8">Magnesium transporter that may mediate the influx of magnesium.</text>
</comment>
<dbReference type="InterPro" id="IPR039204">
    <property type="entry name" value="MRS2-like"/>
</dbReference>
<keyword evidence="4 8" id="KW-0812">Transmembrane</keyword>
<dbReference type="Gene3D" id="1.20.58.340">
    <property type="entry name" value="Magnesium transport protein CorA, transmembrane region"/>
    <property type="match status" value="1"/>
</dbReference>
<dbReference type="AlphaFoldDB" id="A0A1D1ZHF6"/>
<evidence type="ECO:0000256" key="3">
    <source>
        <dbReference type="ARBA" id="ARBA00022448"/>
    </source>
</evidence>
<feature type="region of interest" description="Disordered" evidence="10">
    <location>
        <begin position="19"/>
        <end position="74"/>
    </location>
</feature>
<keyword evidence="8" id="KW-0460">Magnesium</keyword>
<dbReference type="CDD" id="cd12823">
    <property type="entry name" value="Mrs2_Mfm1p-like"/>
    <property type="match status" value="1"/>
</dbReference>
<keyword evidence="5 8" id="KW-1133">Transmembrane helix</keyword>
<dbReference type="Pfam" id="PF22099">
    <property type="entry name" value="MRS2-like"/>
    <property type="match status" value="2"/>
</dbReference>
<reference evidence="11" key="1">
    <citation type="submission" date="2015-07" db="EMBL/GenBank/DDBJ databases">
        <title>Transcriptome Assembly of Anthurium amnicola.</title>
        <authorList>
            <person name="Suzuki J."/>
        </authorList>
    </citation>
    <scope>NUCLEOTIDE SEQUENCE</scope>
</reference>
<evidence type="ECO:0000256" key="1">
    <source>
        <dbReference type="ARBA" id="ARBA00004141"/>
    </source>
</evidence>
<evidence type="ECO:0000256" key="2">
    <source>
        <dbReference type="ARBA" id="ARBA00007535"/>
    </source>
</evidence>
<evidence type="ECO:0000256" key="5">
    <source>
        <dbReference type="ARBA" id="ARBA00022989"/>
    </source>
</evidence>
<evidence type="ECO:0000256" key="10">
    <source>
        <dbReference type="SAM" id="MobiDB-lite"/>
    </source>
</evidence>
<name>A0A1D1ZHF6_9ARAE</name>
<keyword evidence="6 8" id="KW-0406">Ion transport</keyword>
<dbReference type="GO" id="GO:0016020">
    <property type="term" value="C:membrane"/>
    <property type="evidence" value="ECO:0007669"/>
    <property type="project" value="UniProtKB-SubCell"/>
</dbReference>
<organism evidence="11">
    <name type="scientific">Anthurium amnicola</name>
    <dbReference type="NCBI Taxonomy" id="1678845"/>
    <lineage>
        <taxon>Eukaryota</taxon>
        <taxon>Viridiplantae</taxon>
        <taxon>Streptophyta</taxon>
        <taxon>Embryophyta</taxon>
        <taxon>Tracheophyta</taxon>
        <taxon>Spermatophyta</taxon>
        <taxon>Magnoliopsida</taxon>
        <taxon>Liliopsida</taxon>
        <taxon>Araceae</taxon>
        <taxon>Pothoideae</taxon>
        <taxon>Potheae</taxon>
        <taxon>Anthurium</taxon>
    </lineage>
</organism>
<dbReference type="EMBL" id="GDJX01001639">
    <property type="protein sequence ID" value="JAT66297.1"/>
    <property type="molecule type" value="Transcribed_RNA"/>
</dbReference>
<feature type="transmembrane region" description="Helical" evidence="8">
    <location>
        <begin position="390"/>
        <end position="411"/>
    </location>
</feature>
<feature type="coiled-coil region" evidence="9">
    <location>
        <begin position="252"/>
        <end position="279"/>
    </location>
</feature>
<dbReference type="PANTHER" id="PTHR13890:SF2">
    <property type="entry name" value="MAGNESIUM TRANSPORTER MRS2-4-RELATED"/>
    <property type="match status" value="1"/>
</dbReference>
<comment type="subcellular location">
    <subcellularLocation>
        <location evidence="1 8">Membrane</location>
        <topology evidence="1 8">Multi-pass membrane protein</topology>
    </subcellularLocation>
</comment>
<feature type="compositionally biased region" description="Polar residues" evidence="10">
    <location>
        <begin position="22"/>
        <end position="35"/>
    </location>
</feature>
<evidence type="ECO:0000256" key="4">
    <source>
        <dbReference type="ARBA" id="ARBA00022692"/>
    </source>
</evidence>
<dbReference type="FunFam" id="2.40.128.330:FF:000001">
    <property type="entry name" value="Magnesium transporter MRS2-1"/>
    <property type="match status" value="1"/>
</dbReference>
<feature type="transmembrane region" description="Helical" evidence="8">
    <location>
        <begin position="423"/>
        <end position="446"/>
    </location>
</feature>
<evidence type="ECO:0000256" key="6">
    <source>
        <dbReference type="ARBA" id="ARBA00023065"/>
    </source>
</evidence>
<feature type="compositionally biased region" description="Gly residues" evidence="10">
    <location>
        <begin position="36"/>
        <end position="45"/>
    </location>
</feature>
<gene>
    <name evidence="11" type="primary">MRS2-4</name>
    <name evidence="11" type="ORF">g.19139</name>
</gene>
<evidence type="ECO:0000256" key="7">
    <source>
        <dbReference type="ARBA" id="ARBA00023136"/>
    </source>
</evidence>
<dbReference type="PANTHER" id="PTHR13890">
    <property type="entry name" value="RNA SPLICING PROTEIN MRS2, MITOCHONDRIAL"/>
    <property type="match status" value="1"/>
</dbReference>
<protein>
    <recommendedName>
        <fullName evidence="8">Magnesium transporter</fullName>
    </recommendedName>
</protein>
<dbReference type="GO" id="GO:0015095">
    <property type="term" value="F:magnesium ion transmembrane transporter activity"/>
    <property type="evidence" value="ECO:0007669"/>
    <property type="project" value="TreeGrafter"/>
</dbReference>
<accession>A0A1D1ZHF6</accession>
<evidence type="ECO:0000256" key="8">
    <source>
        <dbReference type="RuleBase" id="RU366041"/>
    </source>
</evidence>
<comment type="similarity">
    <text evidence="2 8">Belongs to the CorA metal ion transporter (MIT) (TC 1.A.35.5) family.</text>
</comment>
<keyword evidence="9" id="KW-0175">Coiled coil</keyword>
<dbReference type="Gene3D" id="2.40.128.330">
    <property type="match status" value="1"/>
</dbReference>
<evidence type="ECO:0000313" key="11">
    <source>
        <dbReference type="EMBL" id="JAT66297.1"/>
    </source>
</evidence>